<dbReference type="Pfam" id="PF00856">
    <property type="entry name" value="SET"/>
    <property type="match status" value="1"/>
</dbReference>
<protein>
    <recommendedName>
        <fullName evidence="1">SET domain-containing protein</fullName>
    </recommendedName>
</protein>
<keyword evidence="3" id="KW-1185">Reference proteome</keyword>
<accession>A0A284RIF2</accession>
<dbReference type="OrthoDB" id="5945798at2759"/>
<sequence>MVHRFLNVANAHRRFFSTLKPSAREVNSNSRMELKSVINALTRMTPEEMHKKMRDMVGLTDDDMKALAPLPDENDPGIFEHEPHPDDDVRTHVQVGDSQCLLTSYLKRRLEHIPDFPRPVKETRGAYRISSTLHRGIGMFAARQFKTGDLIADERPLMVFPMGLPTDLNVITSITTMTDEKRNHLLNCYSQEMMGSIFERMSEENQETFMGLHNSRLQNGPLLGVARTNGYGLEDALKDETEIADLLSMMSSNNQVLKSMIGRYVAIFKDLSRVNHSCSPNIHRKFHMATFSMQLRAARDIEEGEEIFTYYTQILLPAADRAEGLAPYSIKCTCRACLDPAKSDPIRATVLNYSPPALLTSDARIDAAVQYLAKIEGEELQASDPYRDTLYHLFTAYALARDEKNALMYGEKLWLANLAAGEPLCEMFRNAELLKKSPQWMSAELVAMPEHLVSLWNAS</sequence>
<dbReference type="InterPro" id="IPR046341">
    <property type="entry name" value="SET_dom_sf"/>
</dbReference>
<gene>
    <name evidence="2" type="ORF">ARMOST_11907</name>
</gene>
<dbReference type="OMA" id="CEMFRNA"/>
<evidence type="ECO:0000313" key="2">
    <source>
        <dbReference type="EMBL" id="SJL08541.1"/>
    </source>
</evidence>
<name>A0A284RIF2_ARMOS</name>
<dbReference type="SUPFAM" id="SSF82199">
    <property type="entry name" value="SET domain"/>
    <property type="match status" value="1"/>
</dbReference>
<dbReference type="CDD" id="cd20071">
    <property type="entry name" value="SET_SMYD"/>
    <property type="match status" value="1"/>
</dbReference>
<dbReference type="STRING" id="47428.A0A284RIF2"/>
<dbReference type="EMBL" id="FUEG01000009">
    <property type="protein sequence ID" value="SJL08541.1"/>
    <property type="molecule type" value="Genomic_DNA"/>
</dbReference>
<dbReference type="InterPro" id="IPR053185">
    <property type="entry name" value="SET_domain_protein"/>
</dbReference>
<dbReference type="Proteomes" id="UP000219338">
    <property type="component" value="Unassembled WGS sequence"/>
</dbReference>
<dbReference type="Gene3D" id="2.170.270.10">
    <property type="entry name" value="SET domain"/>
    <property type="match status" value="1"/>
</dbReference>
<reference evidence="3" key="1">
    <citation type="journal article" date="2017" name="Nat. Ecol. Evol.">
        <title>Genome expansion and lineage-specific genetic innovations in the forest pathogenic fungi Armillaria.</title>
        <authorList>
            <person name="Sipos G."/>
            <person name="Prasanna A.N."/>
            <person name="Walter M.C."/>
            <person name="O'Connor E."/>
            <person name="Balint B."/>
            <person name="Krizsan K."/>
            <person name="Kiss B."/>
            <person name="Hess J."/>
            <person name="Varga T."/>
            <person name="Slot J."/>
            <person name="Riley R."/>
            <person name="Boka B."/>
            <person name="Rigling D."/>
            <person name="Barry K."/>
            <person name="Lee J."/>
            <person name="Mihaltcheva S."/>
            <person name="LaButti K."/>
            <person name="Lipzen A."/>
            <person name="Waldron R."/>
            <person name="Moloney N.M."/>
            <person name="Sperisen C."/>
            <person name="Kredics L."/>
            <person name="Vagvoelgyi C."/>
            <person name="Patrignani A."/>
            <person name="Fitzpatrick D."/>
            <person name="Nagy I."/>
            <person name="Doyle S."/>
            <person name="Anderson J.B."/>
            <person name="Grigoriev I.V."/>
            <person name="Gueldener U."/>
            <person name="Muensterkoetter M."/>
            <person name="Nagy L.G."/>
        </authorList>
    </citation>
    <scope>NUCLEOTIDE SEQUENCE [LARGE SCALE GENOMIC DNA]</scope>
    <source>
        <strain evidence="3">C18/9</strain>
    </source>
</reference>
<evidence type="ECO:0000259" key="1">
    <source>
        <dbReference type="PROSITE" id="PS50280"/>
    </source>
</evidence>
<dbReference type="AlphaFoldDB" id="A0A284RIF2"/>
<evidence type="ECO:0000313" key="3">
    <source>
        <dbReference type="Proteomes" id="UP000219338"/>
    </source>
</evidence>
<feature type="domain" description="SET" evidence="1">
    <location>
        <begin position="118"/>
        <end position="312"/>
    </location>
</feature>
<organism evidence="2 3">
    <name type="scientific">Armillaria ostoyae</name>
    <name type="common">Armillaria root rot fungus</name>
    <dbReference type="NCBI Taxonomy" id="47428"/>
    <lineage>
        <taxon>Eukaryota</taxon>
        <taxon>Fungi</taxon>
        <taxon>Dikarya</taxon>
        <taxon>Basidiomycota</taxon>
        <taxon>Agaricomycotina</taxon>
        <taxon>Agaricomycetes</taxon>
        <taxon>Agaricomycetidae</taxon>
        <taxon>Agaricales</taxon>
        <taxon>Marasmiineae</taxon>
        <taxon>Physalacriaceae</taxon>
        <taxon>Armillaria</taxon>
    </lineage>
</organism>
<dbReference type="SMART" id="SM00317">
    <property type="entry name" value="SET"/>
    <property type="match status" value="1"/>
</dbReference>
<dbReference type="InterPro" id="IPR001214">
    <property type="entry name" value="SET_dom"/>
</dbReference>
<proteinExistence type="predicted"/>
<dbReference type="PANTHER" id="PTHR47332:SF4">
    <property type="entry name" value="SET DOMAIN-CONTAINING PROTEIN 5"/>
    <property type="match status" value="1"/>
</dbReference>
<dbReference type="PANTHER" id="PTHR47332">
    <property type="entry name" value="SET DOMAIN-CONTAINING PROTEIN 5"/>
    <property type="match status" value="1"/>
</dbReference>
<dbReference type="PROSITE" id="PS50280">
    <property type="entry name" value="SET"/>
    <property type="match status" value="1"/>
</dbReference>